<dbReference type="PANTHER" id="PTHR10996">
    <property type="entry name" value="2-HYDROXYACID DEHYDROGENASE-RELATED"/>
    <property type="match status" value="1"/>
</dbReference>
<accession>A0ABM0K0Q7</accession>
<evidence type="ECO:0000259" key="4">
    <source>
        <dbReference type="Pfam" id="PF02826"/>
    </source>
</evidence>
<feature type="domain" description="D-isomer specific 2-hydroxyacid dehydrogenase NAD-binding" evidence="4">
    <location>
        <begin position="120"/>
        <end position="299"/>
    </location>
</feature>
<gene>
    <name evidence="6" type="primary">LOC101859356</name>
</gene>
<dbReference type="Pfam" id="PF02826">
    <property type="entry name" value="2-Hacid_dh_C"/>
    <property type="match status" value="1"/>
</dbReference>
<feature type="domain" description="D-isomer specific 2-hydroxyacid dehydrogenase catalytic" evidence="3">
    <location>
        <begin position="14"/>
        <end position="329"/>
    </location>
</feature>
<evidence type="ECO:0000256" key="2">
    <source>
        <dbReference type="RuleBase" id="RU003719"/>
    </source>
</evidence>
<protein>
    <submittedName>
        <fullName evidence="6">Glyoxylate reductase/hydroxypyruvate reductase</fullName>
    </submittedName>
</protein>
<dbReference type="RefSeq" id="XP_005106029.1">
    <property type="nucleotide sequence ID" value="XM_005105972.3"/>
</dbReference>
<dbReference type="Proteomes" id="UP000694888">
    <property type="component" value="Unplaced"/>
</dbReference>
<keyword evidence="1 2" id="KW-0560">Oxidoreductase</keyword>
<dbReference type="PANTHER" id="PTHR10996:SF277">
    <property type="entry name" value="GLYOXYLATE REDUCTASE_HYDROXYPYRUVATE REDUCTASE"/>
    <property type="match status" value="1"/>
</dbReference>
<dbReference type="InterPro" id="IPR036291">
    <property type="entry name" value="NAD(P)-bd_dom_sf"/>
</dbReference>
<reference evidence="6" key="1">
    <citation type="submission" date="2025-08" db="UniProtKB">
        <authorList>
            <consortium name="RefSeq"/>
        </authorList>
    </citation>
    <scope>IDENTIFICATION</scope>
</reference>
<evidence type="ECO:0000313" key="5">
    <source>
        <dbReference type="Proteomes" id="UP000694888"/>
    </source>
</evidence>
<dbReference type="SUPFAM" id="SSF51735">
    <property type="entry name" value="NAD(P)-binding Rossmann-fold domains"/>
    <property type="match status" value="1"/>
</dbReference>
<proteinExistence type="inferred from homology"/>
<dbReference type="InterPro" id="IPR006140">
    <property type="entry name" value="D-isomer_DH_NAD-bd"/>
</dbReference>
<dbReference type="InterPro" id="IPR050223">
    <property type="entry name" value="D-isomer_2-hydroxyacid_DH"/>
</dbReference>
<sequence>MDTDGGKNVNLPKVFICNPIPLPGLERLRQSCDVFLHDSEQEISLDDYKEGVRGMDALLVHPPTPVNAEILDIAGPQVKVVSTMSVGVEHIDLEECRRRGVKVGYTPGVATKAVAEMAVTLTLAAARRLKEAQASTYSGEWGTKWEHCLWMSGQQISGSVIGIVGLGRIGLATARRLQAFEPARIVYNDIKPNPNDSSLSLELVSFEDLLALSDVVIATCSASESSAGIFDADAFRKMKNNAVFVNVCRGSVVNQDALYDALTTNQIAAAGLDVTVPEPLPTNHKLLSLQNCIITPHIASATVATRNVMCDVTVRNIFAGLDGKPLPSPAYE</sequence>
<name>A0ABM0K0Q7_APLCA</name>
<organism evidence="5 6">
    <name type="scientific">Aplysia californica</name>
    <name type="common">California sea hare</name>
    <dbReference type="NCBI Taxonomy" id="6500"/>
    <lineage>
        <taxon>Eukaryota</taxon>
        <taxon>Metazoa</taxon>
        <taxon>Spiralia</taxon>
        <taxon>Lophotrochozoa</taxon>
        <taxon>Mollusca</taxon>
        <taxon>Gastropoda</taxon>
        <taxon>Heterobranchia</taxon>
        <taxon>Euthyneura</taxon>
        <taxon>Tectipleura</taxon>
        <taxon>Aplysiida</taxon>
        <taxon>Aplysioidea</taxon>
        <taxon>Aplysiidae</taxon>
        <taxon>Aplysia</taxon>
    </lineage>
</organism>
<comment type="similarity">
    <text evidence="2">Belongs to the D-isomer specific 2-hydroxyacid dehydrogenase family.</text>
</comment>
<keyword evidence="5" id="KW-1185">Reference proteome</keyword>
<evidence type="ECO:0000259" key="3">
    <source>
        <dbReference type="Pfam" id="PF00389"/>
    </source>
</evidence>
<evidence type="ECO:0000256" key="1">
    <source>
        <dbReference type="ARBA" id="ARBA00023002"/>
    </source>
</evidence>
<dbReference type="InterPro" id="IPR029753">
    <property type="entry name" value="D-isomer_DH_CS"/>
</dbReference>
<dbReference type="InterPro" id="IPR006139">
    <property type="entry name" value="D-isomer_2_OHA_DH_cat_dom"/>
</dbReference>
<dbReference type="PROSITE" id="PS00671">
    <property type="entry name" value="D_2_HYDROXYACID_DH_3"/>
    <property type="match status" value="1"/>
</dbReference>
<dbReference type="CDD" id="cd05301">
    <property type="entry name" value="GDH"/>
    <property type="match status" value="1"/>
</dbReference>
<dbReference type="Pfam" id="PF00389">
    <property type="entry name" value="2-Hacid_dh"/>
    <property type="match status" value="1"/>
</dbReference>
<dbReference type="GeneID" id="101859356"/>
<dbReference type="SUPFAM" id="SSF52283">
    <property type="entry name" value="Formate/glycerate dehydrogenase catalytic domain-like"/>
    <property type="match status" value="1"/>
</dbReference>
<evidence type="ECO:0000313" key="6">
    <source>
        <dbReference type="RefSeq" id="XP_005106029.1"/>
    </source>
</evidence>
<dbReference type="Gene3D" id="3.40.50.720">
    <property type="entry name" value="NAD(P)-binding Rossmann-like Domain"/>
    <property type="match status" value="2"/>
</dbReference>